<sequence>MNEFRRAKRRQLSEVVQVVDSMTDEVMGRMGNLSETGMLLFSRSEGVDDALFQLNFSLRLPKGGSHEFSVGAHQLWSEASPSSGTFWNGFRFIDLAPDDLDMLRTFVNQPGGAFA</sequence>
<dbReference type="Gene3D" id="2.40.10.220">
    <property type="entry name" value="predicted glycosyltransferase like domains"/>
    <property type="match status" value="1"/>
</dbReference>
<name>A0ABT0GLW5_9GAMM</name>
<evidence type="ECO:0000259" key="1">
    <source>
        <dbReference type="Pfam" id="PF07238"/>
    </source>
</evidence>
<dbReference type="RefSeq" id="WP_248211551.1">
    <property type="nucleotide sequence ID" value="NZ_JALNMH010000021.1"/>
</dbReference>
<evidence type="ECO:0000313" key="2">
    <source>
        <dbReference type="EMBL" id="MCK7595536.1"/>
    </source>
</evidence>
<dbReference type="Proteomes" id="UP001431449">
    <property type="component" value="Unassembled WGS sequence"/>
</dbReference>
<reference evidence="2" key="1">
    <citation type="submission" date="2022-04" db="EMBL/GenBank/DDBJ databases">
        <title>Lysobacter sp. CAU 1642 isolated from sea sand.</title>
        <authorList>
            <person name="Kim W."/>
        </authorList>
    </citation>
    <scope>NUCLEOTIDE SEQUENCE</scope>
    <source>
        <strain evidence="2">CAU 1642</strain>
    </source>
</reference>
<protein>
    <submittedName>
        <fullName evidence="2">PilZ domain-containing protein</fullName>
    </submittedName>
</protein>
<dbReference type="Pfam" id="PF07238">
    <property type="entry name" value="PilZ"/>
    <property type="match status" value="1"/>
</dbReference>
<comment type="caution">
    <text evidence="2">The sequence shown here is derived from an EMBL/GenBank/DDBJ whole genome shotgun (WGS) entry which is preliminary data.</text>
</comment>
<organism evidence="2 3">
    <name type="scientific">Pseudomarimonas salicorniae</name>
    <dbReference type="NCBI Taxonomy" id="2933270"/>
    <lineage>
        <taxon>Bacteria</taxon>
        <taxon>Pseudomonadati</taxon>
        <taxon>Pseudomonadota</taxon>
        <taxon>Gammaproteobacteria</taxon>
        <taxon>Lysobacterales</taxon>
        <taxon>Lysobacteraceae</taxon>
        <taxon>Pseudomarimonas</taxon>
    </lineage>
</organism>
<gene>
    <name evidence="2" type="ORF">M0G41_17915</name>
</gene>
<proteinExistence type="predicted"/>
<dbReference type="EMBL" id="JALNMH010000021">
    <property type="protein sequence ID" value="MCK7595536.1"/>
    <property type="molecule type" value="Genomic_DNA"/>
</dbReference>
<dbReference type="InterPro" id="IPR009875">
    <property type="entry name" value="PilZ_domain"/>
</dbReference>
<keyword evidence="3" id="KW-1185">Reference proteome</keyword>
<accession>A0ABT0GLW5</accession>
<evidence type="ECO:0000313" key="3">
    <source>
        <dbReference type="Proteomes" id="UP001431449"/>
    </source>
</evidence>
<feature type="domain" description="PilZ" evidence="1">
    <location>
        <begin position="5"/>
        <end position="108"/>
    </location>
</feature>